<name>A0A4P0Y845_KLEPN</name>
<protein>
    <submittedName>
        <fullName evidence="4">N-acyl-L-amino acid amidohydrolase</fullName>
        <ecNumber evidence="4">3.-.-.-</ecNumber>
    </submittedName>
</protein>
<keyword evidence="2" id="KW-0464">Manganese</keyword>
<dbReference type="AlphaFoldDB" id="A0A4P0Y845"/>
<feature type="binding site" evidence="2">
    <location>
        <position position="99"/>
    </location>
    <ligand>
        <name>Mn(2+)</name>
        <dbReference type="ChEBI" id="CHEBI:29035"/>
        <label>2</label>
    </ligand>
</feature>
<evidence type="ECO:0000313" key="4">
    <source>
        <dbReference type="EMBL" id="VTM56762.1"/>
    </source>
</evidence>
<comment type="cofactor">
    <cofactor evidence="2">
        <name>Mn(2+)</name>
        <dbReference type="ChEBI" id="CHEBI:29035"/>
    </cofactor>
    <text evidence="2">The Mn(2+) ion enhances activity.</text>
</comment>
<dbReference type="Gene3D" id="3.40.630.10">
    <property type="entry name" value="Zn peptidases"/>
    <property type="match status" value="1"/>
</dbReference>
<gene>
    <name evidence="4" type="primary">yxeP_7</name>
    <name evidence="4" type="ORF">NCTC9183_04281</name>
</gene>
<dbReference type="Gene3D" id="3.30.70.360">
    <property type="match status" value="1"/>
</dbReference>
<dbReference type="InterPro" id="IPR036264">
    <property type="entry name" value="Bact_exopeptidase_dim_dom"/>
</dbReference>
<feature type="binding site" evidence="2">
    <location>
        <position position="132"/>
    </location>
    <ligand>
        <name>Mn(2+)</name>
        <dbReference type="ChEBI" id="CHEBI:29035"/>
        <label>2</label>
    </ligand>
</feature>
<feature type="domain" description="Peptidase M20 dimerisation" evidence="3">
    <location>
        <begin position="181"/>
        <end position="274"/>
    </location>
</feature>
<dbReference type="NCBIfam" id="TIGR01891">
    <property type="entry name" value="amidohydrolases"/>
    <property type="match status" value="1"/>
</dbReference>
<evidence type="ECO:0000256" key="1">
    <source>
        <dbReference type="ARBA" id="ARBA00022801"/>
    </source>
</evidence>
<dbReference type="GO" id="GO:0019877">
    <property type="term" value="P:diaminopimelate biosynthetic process"/>
    <property type="evidence" value="ECO:0007669"/>
    <property type="project" value="UniProtKB-ARBA"/>
</dbReference>
<dbReference type="InterPro" id="IPR011650">
    <property type="entry name" value="Peptidase_M20_dimer"/>
</dbReference>
<evidence type="ECO:0000259" key="3">
    <source>
        <dbReference type="Pfam" id="PF07687"/>
    </source>
</evidence>
<dbReference type="GO" id="GO:0046872">
    <property type="term" value="F:metal ion binding"/>
    <property type="evidence" value="ECO:0007669"/>
    <property type="project" value="UniProtKB-KW"/>
</dbReference>
<dbReference type="InterPro" id="IPR002933">
    <property type="entry name" value="Peptidase_M20"/>
</dbReference>
<dbReference type="PANTHER" id="PTHR11014">
    <property type="entry name" value="PEPTIDASE M20 FAMILY MEMBER"/>
    <property type="match status" value="1"/>
</dbReference>
<dbReference type="Pfam" id="PF01546">
    <property type="entry name" value="Peptidase_M20"/>
    <property type="match status" value="1"/>
</dbReference>
<dbReference type="GO" id="GO:0050118">
    <property type="term" value="F:N-acetyldiaminopimelate deacetylase activity"/>
    <property type="evidence" value="ECO:0007669"/>
    <property type="project" value="UniProtKB-ARBA"/>
</dbReference>
<dbReference type="Pfam" id="PF07687">
    <property type="entry name" value="M20_dimer"/>
    <property type="match status" value="1"/>
</dbReference>
<evidence type="ECO:0000256" key="2">
    <source>
        <dbReference type="PIRSR" id="PIRSR005962-1"/>
    </source>
</evidence>
<dbReference type="SUPFAM" id="SSF53187">
    <property type="entry name" value="Zn-dependent exopeptidases"/>
    <property type="match status" value="1"/>
</dbReference>
<feature type="binding site" evidence="2">
    <location>
        <position position="158"/>
    </location>
    <ligand>
        <name>Mn(2+)</name>
        <dbReference type="ChEBI" id="CHEBI:29035"/>
        <label>2</label>
    </ligand>
</feature>
<dbReference type="Proteomes" id="UP000507695">
    <property type="component" value="Unassembled WGS sequence"/>
</dbReference>
<feature type="binding site" evidence="2">
    <location>
        <position position="97"/>
    </location>
    <ligand>
        <name>Mn(2+)</name>
        <dbReference type="ChEBI" id="CHEBI:29035"/>
        <label>2</label>
    </ligand>
</feature>
<dbReference type="PIRSF" id="PIRSF005962">
    <property type="entry name" value="Pept_M20D_amidohydro"/>
    <property type="match status" value="1"/>
</dbReference>
<organism evidence="4">
    <name type="scientific">Klebsiella pneumoniae</name>
    <dbReference type="NCBI Taxonomy" id="573"/>
    <lineage>
        <taxon>Bacteria</taxon>
        <taxon>Pseudomonadati</taxon>
        <taxon>Pseudomonadota</taxon>
        <taxon>Gammaproteobacteria</taxon>
        <taxon>Enterobacterales</taxon>
        <taxon>Enterobacteriaceae</taxon>
        <taxon>Klebsiella/Raoultella group</taxon>
        <taxon>Klebsiella</taxon>
        <taxon>Klebsiella pneumoniae complex</taxon>
    </lineage>
</organism>
<dbReference type="PANTHER" id="PTHR11014:SF63">
    <property type="entry name" value="METALLOPEPTIDASE, PUTATIVE (AFU_ORTHOLOGUE AFUA_6G09600)-RELATED"/>
    <property type="match status" value="1"/>
</dbReference>
<keyword evidence="1 4" id="KW-0378">Hydrolase</keyword>
<dbReference type="SUPFAM" id="SSF55031">
    <property type="entry name" value="Bacterial exopeptidase dimerisation domain"/>
    <property type="match status" value="1"/>
</dbReference>
<dbReference type="EC" id="3.-.-.-" evidence="4"/>
<feature type="binding site" evidence="2">
    <location>
        <position position="356"/>
    </location>
    <ligand>
        <name>Mn(2+)</name>
        <dbReference type="ChEBI" id="CHEBI:29035"/>
        <label>2</label>
    </ligand>
</feature>
<dbReference type="FunFam" id="3.30.70.360:FF:000001">
    <property type="entry name" value="N-acetyldiaminopimelate deacetylase"/>
    <property type="match status" value="1"/>
</dbReference>
<keyword evidence="2" id="KW-0479">Metal-binding</keyword>
<dbReference type="EMBL" id="CABDVL010000003">
    <property type="protein sequence ID" value="VTM56762.1"/>
    <property type="molecule type" value="Genomic_DNA"/>
</dbReference>
<sequence>MAVSPSLIAEAVGWRREFHAAPELGYQEQETSRRVAELLASFGLQVHRGLAGTGVVATLENGPGPVIGLRADMDALPITELGSVSYRSRRPGVMHACGHDGHTAMLLAAAAHLAQTRHFSGTVHFVFQPAEENLGGARKMVEEGLFERFPMDAIYALHNWPGIPLGEVALSDGAMMASLDAFEITLRGKSCHAAMPESGADPIVAAAQLIMALQTIPSRRLSPQDSAVVSITQINGGEAINVLPDTVVLRGTFRCLSNRVRARVRELIESYVATQPQVSDVQGEISWFPGYPVTKNHALQAQQVREVAVATLGAQAVRWNQAPSMASEDFACMLEACPGAYFWIGTDGETPSKPLHNASYDFNDALIGPGVAMWVGLVRNSCRRRNPPAAAEGARCAP</sequence>
<proteinExistence type="predicted"/>
<dbReference type="InterPro" id="IPR017439">
    <property type="entry name" value="Amidohydrolase"/>
</dbReference>
<accession>A0A4P0Y845</accession>
<dbReference type="CDD" id="cd05666">
    <property type="entry name" value="M20_Acy1-like"/>
    <property type="match status" value="1"/>
</dbReference>
<reference evidence="4" key="1">
    <citation type="submission" date="2019-04" db="EMBL/GenBank/DDBJ databases">
        <authorList>
            <consortium name="Pathogen Informatics"/>
        </authorList>
    </citation>
    <scope>NUCLEOTIDE SEQUENCE</scope>
    <source>
        <strain evidence="4">NCTC9183</strain>
    </source>
</reference>